<keyword evidence="7 10" id="KW-0472">Membrane</keyword>
<evidence type="ECO:0000256" key="5">
    <source>
        <dbReference type="ARBA" id="ARBA00022729"/>
    </source>
</evidence>
<evidence type="ECO:0000313" key="15">
    <source>
        <dbReference type="EMBL" id="MCW3788103.1"/>
    </source>
</evidence>
<dbReference type="InterPro" id="IPR008969">
    <property type="entry name" value="CarboxyPept-like_regulatory"/>
</dbReference>
<evidence type="ECO:0000256" key="7">
    <source>
        <dbReference type="ARBA" id="ARBA00023136"/>
    </source>
</evidence>
<evidence type="ECO:0000256" key="4">
    <source>
        <dbReference type="ARBA" id="ARBA00022692"/>
    </source>
</evidence>
<dbReference type="Pfam" id="PF13715">
    <property type="entry name" value="CarbopepD_reg_2"/>
    <property type="match status" value="1"/>
</dbReference>
<evidence type="ECO:0000313" key="16">
    <source>
        <dbReference type="Proteomes" id="UP001209229"/>
    </source>
</evidence>
<evidence type="ECO:0000256" key="11">
    <source>
        <dbReference type="RuleBase" id="RU003357"/>
    </source>
</evidence>
<feature type="domain" description="TonB-dependent receptor plug" evidence="14">
    <location>
        <begin position="119"/>
        <end position="220"/>
    </location>
</feature>
<evidence type="ECO:0000256" key="8">
    <source>
        <dbReference type="ARBA" id="ARBA00023170"/>
    </source>
</evidence>
<dbReference type="AlphaFoldDB" id="A0AAE3SHC4"/>
<feature type="signal peptide" evidence="12">
    <location>
        <begin position="1"/>
        <end position="19"/>
    </location>
</feature>
<dbReference type="SUPFAM" id="SSF49464">
    <property type="entry name" value="Carboxypeptidase regulatory domain-like"/>
    <property type="match status" value="1"/>
</dbReference>
<evidence type="ECO:0000256" key="12">
    <source>
        <dbReference type="SAM" id="SignalP"/>
    </source>
</evidence>
<comment type="caution">
    <text evidence="15">The sequence shown here is derived from an EMBL/GenBank/DDBJ whole genome shotgun (WGS) entry which is preliminary data.</text>
</comment>
<dbReference type="GO" id="GO:0044718">
    <property type="term" value="P:siderophore transmembrane transport"/>
    <property type="evidence" value="ECO:0007669"/>
    <property type="project" value="TreeGrafter"/>
</dbReference>
<dbReference type="PANTHER" id="PTHR30069:SF29">
    <property type="entry name" value="HEMOGLOBIN AND HEMOGLOBIN-HAPTOGLOBIN-BINDING PROTEIN 1-RELATED"/>
    <property type="match status" value="1"/>
</dbReference>
<keyword evidence="4 10" id="KW-0812">Transmembrane</keyword>
<dbReference type="EMBL" id="JAPDPJ010000044">
    <property type="protein sequence ID" value="MCW3788103.1"/>
    <property type="molecule type" value="Genomic_DNA"/>
</dbReference>
<dbReference type="Gene3D" id="2.60.40.1120">
    <property type="entry name" value="Carboxypeptidase-like, regulatory domain"/>
    <property type="match status" value="1"/>
</dbReference>
<dbReference type="Gene3D" id="2.170.130.10">
    <property type="entry name" value="TonB-dependent receptor, plug domain"/>
    <property type="match status" value="1"/>
</dbReference>
<proteinExistence type="inferred from homology"/>
<organism evidence="15 16">
    <name type="scientific">Plebeiibacterium sediminum</name>
    <dbReference type="NCBI Taxonomy" id="2992112"/>
    <lineage>
        <taxon>Bacteria</taxon>
        <taxon>Pseudomonadati</taxon>
        <taxon>Bacteroidota</taxon>
        <taxon>Bacteroidia</taxon>
        <taxon>Marinilabiliales</taxon>
        <taxon>Marinilabiliaceae</taxon>
        <taxon>Plebeiibacterium</taxon>
    </lineage>
</organism>
<dbReference type="InterPro" id="IPR036942">
    <property type="entry name" value="Beta-barrel_TonB_sf"/>
</dbReference>
<name>A0AAE3SHC4_9BACT</name>
<keyword evidence="3 10" id="KW-1134">Transmembrane beta strand</keyword>
<evidence type="ECO:0000256" key="3">
    <source>
        <dbReference type="ARBA" id="ARBA00022452"/>
    </source>
</evidence>
<comment type="subcellular location">
    <subcellularLocation>
        <location evidence="1 10">Cell outer membrane</location>
        <topology evidence="1 10">Multi-pass membrane protein</topology>
    </subcellularLocation>
</comment>
<evidence type="ECO:0000256" key="1">
    <source>
        <dbReference type="ARBA" id="ARBA00004571"/>
    </source>
</evidence>
<dbReference type="PANTHER" id="PTHR30069">
    <property type="entry name" value="TONB-DEPENDENT OUTER MEMBRANE RECEPTOR"/>
    <property type="match status" value="1"/>
</dbReference>
<evidence type="ECO:0000259" key="13">
    <source>
        <dbReference type="Pfam" id="PF00593"/>
    </source>
</evidence>
<feature type="domain" description="TonB-dependent receptor-like beta-barrel" evidence="13">
    <location>
        <begin position="299"/>
        <end position="691"/>
    </location>
</feature>
<dbReference type="InterPro" id="IPR037066">
    <property type="entry name" value="Plug_dom_sf"/>
</dbReference>
<feature type="chain" id="PRO_5042093778" evidence="12">
    <location>
        <begin position="20"/>
        <end position="736"/>
    </location>
</feature>
<accession>A0AAE3SHC4</accession>
<dbReference type="PROSITE" id="PS52016">
    <property type="entry name" value="TONB_DEPENDENT_REC_3"/>
    <property type="match status" value="1"/>
</dbReference>
<keyword evidence="2 10" id="KW-0813">Transport</keyword>
<dbReference type="GO" id="GO:0015344">
    <property type="term" value="F:siderophore uptake transmembrane transporter activity"/>
    <property type="evidence" value="ECO:0007669"/>
    <property type="project" value="TreeGrafter"/>
</dbReference>
<dbReference type="Pfam" id="PF00593">
    <property type="entry name" value="TonB_dep_Rec_b-barrel"/>
    <property type="match status" value="1"/>
</dbReference>
<evidence type="ECO:0000256" key="10">
    <source>
        <dbReference type="PROSITE-ProRule" id="PRU01360"/>
    </source>
</evidence>
<sequence>MKSLYILVFSMLFSLSAYAGDIKGKVLEKKDKKQVPLIGVNVYWAGTTVGTITDSNGAFKLNPVNQQNLLVFSYVGYQNDTIKVIDEKPLEVYMSQGAELEEVVVAKRVASTSISKMNPLYVQKVNGKELERCACCNLSESFETNASVDVAYADAVSGVKQIQLLGLSGRYSQITMANIPSLRGAESAFGMEYVPGTWMESIQISKGSAAVKNGYESITGQINIQLKEPSGTEKMHFYLYGNQDGKTEATFGHAFSLNDKWSTSLMVQGSGNFREMDMNDDGFLDKPLAKMGNIINQWNYRSEKFTSKFGFSYINEKREGGQKGFDHNKDQSEQSLYGIDVDVERFNAFAKNGFIFNRPSTSLGTILSYNYFDRNSFYGNNTFNVTQQNFYANIIYQSYIGDTRHTYNAGASLVYDNNDAVFNGSTENVGFTETTPGVFAEYNYIPSDKFTFMAGLRYDYSSLHDGFITPRVHAKYNIGEHITFRASAGKGYRTPDAISENSNYLASSKSFIFDEEIKQEKAWNYGIAMVNEIPVGEKKLNVNLEFYRTDFENQLVVDLDRNSQEVHFYNLDGKSYSNIFQIESTMEVFKRFDLTAAYRINDVQSTFSGEQNDVPFVNKYKGLLSGSYRTNLDKWQFDLTAQFNGKQRLPSTGNNSIENTRADESENYMVMMAQVTKNYRNWSFYVGGENIGEFTQDNAIIDPENPFGDQFDASRVWGPLYGGMVYVGIKYNLSKE</sequence>
<dbReference type="SUPFAM" id="SSF56935">
    <property type="entry name" value="Porins"/>
    <property type="match status" value="1"/>
</dbReference>
<reference evidence="15" key="1">
    <citation type="submission" date="2022-10" db="EMBL/GenBank/DDBJ databases">
        <authorList>
            <person name="Yu W.X."/>
        </authorList>
    </citation>
    <scope>NUCLEOTIDE SEQUENCE</scope>
    <source>
        <strain evidence="15">AAT</strain>
    </source>
</reference>
<keyword evidence="9 10" id="KW-0998">Cell outer membrane</keyword>
<dbReference type="GO" id="GO:0009279">
    <property type="term" value="C:cell outer membrane"/>
    <property type="evidence" value="ECO:0007669"/>
    <property type="project" value="UniProtKB-SubCell"/>
</dbReference>
<keyword evidence="6 11" id="KW-0798">TonB box</keyword>
<evidence type="ECO:0000256" key="6">
    <source>
        <dbReference type="ARBA" id="ARBA00023077"/>
    </source>
</evidence>
<comment type="similarity">
    <text evidence="10 11">Belongs to the TonB-dependent receptor family.</text>
</comment>
<keyword evidence="8 15" id="KW-0675">Receptor</keyword>
<dbReference type="Pfam" id="PF07715">
    <property type="entry name" value="Plug"/>
    <property type="match status" value="1"/>
</dbReference>
<dbReference type="InterPro" id="IPR039426">
    <property type="entry name" value="TonB-dep_rcpt-like"/>
</dbReference>
<protein>
    <submittedName>
        <fullName evidence="15">TonB-dependent receptor</fullName>
    </submittedName>
</protein>
<evidence type="ECO:0000256" key="9">
    <source>
        <dbReference type="ARBA" id="ARBA00023237"/>
    </source>
</evidence>
<dbReference type="RefSeq" id="WP_301191663.1">
    <property type="nucleotide sequence ID" value="NZ_JAPDPJ010000044.1"/>
</dbReference>
<keyword evidence="16" id="KW-1185">Reference proteome</keyword>
<keyword evidence="5 12" id="KW-0732">Signal</keyword>
<evidence type="ECO:0000259" key="14">
    <source>
        <dbReference type="Pfam" id="PF07715"/>
    </source>
</evidence>
<dbReference type="InterPro" id="IPR000531">
    <property type="entry name" value="Beta-barrel_TonB"/>
</dbReference>
<dbReference type="InterPro" id="IPR012910">
    <property type="entry name" value="Plug_dom"/>
</dbReference>
<evidence type="ECO:0000256" key="2">
    <source>
        <dbReference type="ARBA" id="ARBA00022448"/>
    </source>
</evidence>
<dbReference type="Gene3D" id="2.40.170.20">
    <property type="entry name" value="TonB-dependent receptor, beta-barrel domain"/>
    <property type="match status" value="1"/>
</dbReference>
<dbReference type="Proteomes" id="UP001209229">
    <property type="component" value="Unassembled WGS sequence"/>
</dbReference>
<gene>
    <name evidence="15" type="ORF">OM075_16620</name>
</gene>